<proteinExistence type="inferred from homology"/>
<comment type="similarity">
    <text evidence="1">Belongs to the 'GDSL' lipolytic enzyme family.</text>
</comment>
<dbReference type="InterPro" id="IPR050592">
    <property type="entry name" value="GDSL_lipolytic_enzyme"/>
</dbReference>
<dbReference type="InterPro" id="IPR001087">
    <property type="entry name" value="GDSL"/>
</dbReference>
<dbReference type="GO" id="GO:0048046">
    <property type="term" value="C:apoplast"/>
    <property type="evidence" value="ECO:0007669"/>
    <property type="project" value="TreeGrafter"/>
</dbReference>
<evidence type="ECO:0000313" key="3">
    <source>
        <dbReference type="Proteomes" id="UP000775213"/>
    </source>
</evidence>
<evidence type="ECO:0000256" key="1">
    <source>
        <dbReference type="ARBA" id="ARBA00008668"/>
    </source>
</evidence>
<name>A0AAV7FK14_DENCH</name>
<evidence type="ECO:0008006" key="4">
    <source>
        <dbReference type="Google" id="ProtNLM"/>
    </source>
</evidence>
<protein>
    <recommendedName>
        <fullName evidence="4">GDSL esterase/lipase APG</fullName>
    </recommendedName>
</protein>
<dbReference type="CDD" id="cd01837">
    <property type="entry name" value="SGNH_plant_lipase_like"/>
    <property type="match status" value="1"/>
</dbReference>
<dbReference type="PANTHER" id="PTHR45642">
    <property type="entry name" value="GDSL ESTERASE/LIPASE EXL3"/>
    <property type="match status" value="1"/>
</dbReference>
<sequence length="439" mass="47924">MFTAIVPAGLFLCRFLEILSRFVQGQFLVEKTVLKVLFIIFDKWTTFLVFRRMFIGFHVLFSSKDFWLVDIITKRPTMEGRPISSKAWAVAVTLLLIMSSSLLNVKSQSSTTLVPAIITFGDSTVDVGNNDYLHTIFKADFPPYGRDFKNHEATGRFCNGKLATDITAETLGFTTFPVAYLSPQASGKNLLIGANFASAASGYYDGTAILYHAIPLSQQLEYYKEYQSKLAVVAGSSKASSIISQALYILSAGASDFVQNYYINPYLYKIYSPDEFSSFLVGIFSDFVTDLYKLGARRIGVTSLPPIGCLPASITLFGKGSNGCVSRLNLDAQGFNKKINSAVSSLTKKLPQLKIAVFDIYQPLNDLVGNPSKSGFFEARRGCCGTGTVETTSLLCNPKSIGTCPNATGYVFWDSVHPSEAANQVLADSLIIEGIGLIA</sequence>
<accession>A0AAV7FK14</accession>
<dbReference type="GO" id="GO:0016788">
    <property type="term" value="F:hydrolase activity, acting on ester bonds"/>
    <property type="evidence" value="ECO:0007669"/>
    <property type="project" value="InterPro"/>
</dbReference>
<dbReference type="Proteomes" id="UP000775213">
    <property type="component" value="Unassembled WGS sequence"/>
</dbReference>
<dbReference type="InterPro" id="IPR035669">
    <property type="entry name" value="SGNH_plant_lipase-like"/>
</dbReference>
<keyword evidence="3" id="KW-1185">Reference proteome</keyword>
<organism evidence="2 3">
    <name type="scientific">Dendrobium chrysotoxum</name>
    <name type="common">Orchid</name>
    <dbReference type="NCBI Taxonomy" id="161865"/>
    <lineage>
        <taxon>Eukaryota</taxon>
        <taxon>Viridiplantae</taxon>
        <taxon>Streptophyta</taxon>
        <taxon>Embryophyta</taxon>
        <taxon>Tracheophyta</taxon>
        <taxon>Spermatophyta</taxon>
        <taxon>Magnoliopsida</taxon>
        <taxon>Liliopsida</taxon>
        <taxon>Asparagales</taxon>
        <taxon>Orchidaceae</taxon>
        <taxon>Epidendroideae</taxon>
        <taxon>Malaxideae</taxon>
        <taxon>Dendrobiinae</taxon>
        <taxon>Dendrobium</taxon>
    </lineage>
</organism>
<dbReference type="EMBL" id="JAGFBR010000019">
    <property type="protein sequence ID" value="KAH0448410.1"/>
    <property type="molecule type" value="Genomic_DNA"/>
</dbReference>
<dbReference type="PANTHER" id="PTHR45642:SF35">
    <property type="entry name" value="GDSL ESTERASE_LIPASE APG"/>
    <property type="match status" value="1"/>
</dbReference>
<reference evidence="2 3" key="1">
    <citation type="journal article" date="2021" name="Hortic Res">
        <title>Chromosome-scale assembly of the Dendrobium chrysotoxum genome enhances the understanding of orchid evolution.</title>
        <authorList>
            <person name="Zhang Y."/>
            <person name="Zhang G.Q."/>
            <person name="Zhang D."/>
            <person name="Liu X.D."/>
            <person name="Xu X.Y."/>
            <person name="Sun W.H."/>
            <person name="Yu X."/>
            <person name="Zhu X."/>
            <person name="Wang Z.W."/>
            <person name="Zhao X."/>
            <person name="Zhong W.Y."/>
            <person name="Chen H."/>
            <person name="Yin W.L."/>
            <person name="Huang T."/>
            <person name="Niu S.C."/>
            <person name="Liu Z.J."/>
        </authorList>
    </citation>
    <scope>NUCLEOTIDE SEQUENCE [LARGE SCALE GENOMIC DNA]</scope>
    <source>
        <strain evidence="2">Lindl</strain>
    </source>
</reference>
<evidence type="ECO:0000313" key="2">
    <source>
        <dbReference type="EMBL" id="KAH0448410.1"/>
    </source>
</evidence>
<dbReference type="Gene3D" id="3.40.50.1110">
    <property type="entry name" value="SGNH hydrolase"/>
    <property type="match status" value="1"/>
</dbReference>
<dbReference type="InterPro" id="IPR036514">
    <property type="entry name" value="SGNH_hydro_sf"/>
</dbReference>
<dbReference type="Pfam" id="PF00657">
    <property type="entry name" value="Lipase_GDSL"/>
    <property type="match status" value="1"/>
</dbReference>
<dbReference type="FunFam" id="3.40.50.1110:FF:000003">
    <property type="entry name" value="GDSL esterase/lipase APG"/>
    <property type="match status" value="1"/>
</dbReference>
<dbReference type="AlphaFoldDB" id="A0AAV7FK14"/>
<gene>
    <name evidence="2" type="ORF">IEQ34_022210</name>
</gene>
<dbReference type="SUPFAM" id="SSF52266">
    <property type="entry name" value="SGNH hydrolase"/>
    <property type="match status" value="1"/>
</dbReference>
<comment type="caution">
    <text evidence="2">The sequence shown here is derived from an EMBL/GenBank/DDBJ whole genome shotgun (WGS) entry which is preliminary data.</text>
</comment>